<dbReference type="eggNOG" id="COG3297">
    <property type="taxonomic scope" value="Bacteria"/>
</dbReference>
<evidence type="ECO:0000256" key="4">
    <source>
        <dbReference type="ARBA" id="ARBA00022475"/>
    </source>
</evidence>
<keyword evidence="4" id="KW-1003">Cell membrane</keyword>
<dbReference type="InterPro" id="IPR024230">
    <property type="entry name" value="GspL_cyto_dom"/>
</dbReference>
<evidence type="ECO:0000256" key="5">
    <source>
        <dbReference type="ARBA" id="ARBA00022519"/>
    </source>
</evidence>
<dbReference type="STRING" id="740709.A10D4_02670"/>
<dbReference type="Gene3D" id="3.30.1360.100">
    <property type="entry name" value="General secretion pathway protein M, EpsM"/>
    <property type="match status" value="1"/>
</dbReference>
<dbReference type="InterPro" id="IPR007812">
    <property type="entry name" value="T2SS_protein-GspL"/>
</dbReference>
<evidence type="ECO:0000256" key="8">
    <source>
        <dbReference type="ARBA" id="ARBA00022989"/>
    </source>
</evidence>
<dbReference type="Proteomes" id="UP000014115">
    <property type="component" value="Unassembled WGS sequence"/>
</dbReference>
<dbReference type="InterPro" id="IPR025691">
    <property type="entry name" value="GspL_pp_dom"/>
</dbReference>
<comment type="similarity">
    <text evidence="2 10">Belongs to the GSP L family.</text>
</comment>
<keyword evidence="7 10" id="KW-0653">Protein transport</keyword>
<evidence type="ECO:0000313" key="14">
    <source>
        <dbReference type="Proteomes" id="UP000014115"/>
    </source>
</evidence>
<comment type="caution">
    <text evidence="13">The sequence shown here is derived from an EMBL/GenBank/DDBJ whole genome shotgun (WGS) entry which is preliminary data.</text>
</comment>
<feature type="domain" description="GspL cytoplasmic actin-ATPase-like" evidence="11">
    <location>
        <begin position="5"/>
        <end position="238"/>
    </location>
</feature>
<keyword evidence="14" id="KW-1185">Reference proteome</keyword>
<evidence type="ECO:0000256" key="9">
    <source>
        <dbReference type="ARBA" id="ARBA00023136"/>
    </source>
</evidence>
<gene>
    <name evidence="13" type="ORF">A10D4_02670</name>
</gene>
<evidence type="ECO:0000313" key="13">
    <source>
        <dbReference type="EMBL" id="EKE85212.1"/>
    </source>
</evidence>
<evidence type="ECO:0000256" key="6">
    <source>
        <dbReference type="ARBA" id="ARBA00022692"/>
    </source>
</evidence>
<keyword evidence="8" id="KW-1133">Transmembrane helix</keyword>
<keyword evidence="9" id="KW-0472">Membrane</keyword>
<evidence type="ECO:0000256" key="3">
    <source>
        <dbReference type="ARBA" id="ARBA00022448"/>
    </source>
</evidence>
<dbReference type="PIRSF" id="PIRSF015761">
    <property type="entry name" value="Protein_L"/>
    <property type="match status" value="1"/>
</dbReference>
<dbReference type="CDD" id="cd24017">
    <property type="entry name" value="ASKHA_T2SSL_N"/>
    <property type="match status" value="1"/>
</dbReference>
<keyword evidence="3 10" id="KW-0813">Transport</keyword>
<dbReference type="Gene3D" id="3.30.420.380">
    <property type="match status" value="1"/>
</dbReference>
<dbReference type="InterPro" id="IPR043129">
    <property type="entry name" value="ATPase_NBD"/>
</dbReference>
<reference evidence="13 14" key="1">
    <citation type="journal article" date="2012" name="J. Bacteriol.">
        <title>Genome Sequence of Idiomarina xiamenensis Type Strain 10-D-4.</title>
        <authorList>
            <person name="Lai Q."/>
            <person name="Wang L."/>
            <person name="Wang W."/>
            <person name="Shao Z."/>
        </authorList>
    </citation>
    <scope>NUCLEOTIDE SEQUENCE [LARGE SCALE GENOMIC DNA]</scope>
    <source>
        <strain evidence="13 14">10-D-4</strain>
    </source>
</reference>
<evidence type="ECO:0000256" key="7">
    <source>
        <dbReference type="ARBA" id="ARBA00022927"/>
    </source>
</evidence>
<dbReference type="PATRIC" id="fig|740709.3.peg.537"/>
<dbReference type="Pfam" id="PF05134">
    <property type="entry name" value="T2SSL"/>
    <property type="match status" value="1"/>
</dbReference>
<name>K2KET5_9GAMM</name>
<sequence length="400" mass="44343">MQEQLIIRLPEHEQQPIHWFIWCAADNDVIASGELENAAQLNHLQGHAEQREVSVFVASQAILLSRVELPIGGQRHLAQLVPYALEEELAADIEQLHFAWPQGRLPSPLPVAVVEHRVLQQWREWLTQAGISAQRLSPDVFMLPPPAAEQWHVMQVGQDVIVRSGRWQGFCIDSDLFQNLASSLVADQAPPQQIVHYGDIDWPQPPAPLQAADIELPLSAAAKAGDGINLLQGEYRPQQQKRQRLLPVKALVASLLVALSLALATQISDLYRTQAYADQLQAKIEQTYRQTFPGDSRIINVRVQMQQKLAQLAGGPSAAGDPLLLLSQLQPAFAAIDGARLESLRFEKDELRLQATTESFQQFEQLQQLAQQAGLTVKTGQQTNRNDRVMGNLTVTAAGS</sequence>
<dbReference type="AlphaFoldDB" id="K2KET5"/>
<evidence type="ECO:0000259" key="11">
    <source>
        <dbReference type="Pfam" id="PF05134"/>
    </source>
</evidence>
<dbReference type="Gene3D" id="3.30.420.370">
    <property type="match status" value="1"/>
</dbReference>
<dbReference type="GO" id="GO:0015628">
    <property type="term" value="P:protein secretion by the type II secretion system"/>
    <property type="evidence" value="ECO:0007669"/>
    <property type="project" value="InterPro"/>
</dbReference>
<dbReference type="OrthoDB" id="7011844at2"/>
<dbReference type="EMBL" id="AMRG01000003">
    <property type="protein sequence ID" value="EKE85212.1"/>
    <property type="molecule type" value="Genomic_DNA"/>
</dbReference>
<keyword evidence="5" id="KW-0997">Cell inner membrane</keyword>
<dbReference type="NCBIfam" id="TIGR01709">
    <property type="entry name" value="typeII_sec_gspL"/>
    <property type="match status" value="1"/>
</dbReference>
<proteinExistence type="inferred from homology"/>
<dbReference type="GO" id="GO:0009276">
    <property type="term" value="C:Gram-negative-bacterium-type cell wall"/>
    <property type="evidence" value="ECO:0007669"/>
    <property type="project" value="InterPro"/>
</dbReference>
<evidence type="ECO:0000256" key="2">
    <source>
        <dbReference type="ARBA" id="ARBA00005318"/>
    </source>
</evidence>
<dbReference type="Pfam" id="PF12693">
    <property type="entry name" value="GspL_C"/>
    <property type="match status" value="1"/>
</dbReference>
<evidence type="ECO:0000256" key="10">
    <source>
        <dbReference type="PIRNR" id="PIRNR015761"/>
    </source>
</evidence>
<comment type="subcellular location">
    <subcellularLocation>
        <location evidence="1">Cell inner membrane</location>
        <topology evidence="1">Single-pass membrane protein</topology>
    </subcellularLocation>
</comment>
<dbReference type="GO" id="GO:0005886">
    <property type="term" value="C:plasma membrane"/>
    <property type="evidence" value="ECO:0007669"/>
    <property type="project" value="UniProtKB-SubCell"/>
</dbReference>
<keyword evidence="6" id="KW-0812">Transmembrane</keyword>
<dbReference type="GO" id="GO:0015627">
    <property type="term" value="C:type II protein secretion system complex"/>
    <property type="evidence" value="ECO:0007669"/>
    <property type="project" value="InterPro"/>
</dbReference>
<organism evidence="13 14">
    <name type="scientific">Idiomarina xiamenensis 10-D-4</name>
    <dbReference type="NCBI Taxonomy" id="740709"/>
    <lineage>
        <taxon>Bacteria</taxon>
        <taxon>Pseudomonadati</taxon>
        <taxon>Pseudomonadota</taxon>
        <taxon>Gammaproteobacteria</taxon>
        <taxon>Alteromonadales</taxon>
        <taxon>Idiomarinaceae</taxon>
        <taxon>Idiomarina</taxon>
    </lineage>
</organism>
<comment type="function">
    <text evidence="10">Inner membrane component of the type II secretion system required for the energy-dependent secretion of extracellular factors such as proteases and toxins from the periplasm.</text>
</comment>
<protein>
    <recommendedName>
        <fullName evidence="10">Type II secretion system protein L</fullName>
        <shortName evidence="10">T2SS protein L</shortName>
    </recommendedName>
</protein>
<accession>K2KET5</accession>
<feature type="domain" description="GspL periplasmic" evidence="12">
    <location>
        <begin position="249"/>
        <end position="396"/>
    </location>
</feature>
<dbReference type="SUPFAM" id="SSF53067">
    <property type="entry name" value="Actin-like ATPase domain"/>
    <property type="match status" value="2"/>
</dbReference>
<dbReference type="RefSeq" id="WP_008487563.1">
    <property type="nucleotide sequence ID" value="NZ_AMRG01000003.1"/>
</dbReference>
<evidence type="ECO:0000256" key="1">
    <source>
        <dbReference type="ARBA" id="ARBA00004377"/>
    </source>
</evidence>
<evidence type="ECO:0000259" key="12">
    <source>
        <dbReference type="Pfam" id="PF12693"/>
    </source>
</evidence>